<evidence type="ECO:0000256" key="5">
    <source>
        <dbReference type="SAM" id="SignalP"/>
    </source>
</evidence>
<evidence type="ECO:0000259" key="7">
    <source>
        <dbReference type="Pfam" id="PF20597"/>
    </source>
</evidence>
<reference evidence="8 9" key="1">
    <citation type="submission" date="2020-08" db="EMBL/GenBank/DDBJ databases">
        <title>Genomic Encyclopedia of Type Strains, Phase III (KMG-III): the genomes of soil and plant-associated and newly described type strains.</title>
        <authorList>
            <person name="Whitman W."/>
        </authorList>
    </citation>
    <scope>NUCLEOTIDE SEQUENCE [LARGE SCALE GENOMIC DNA]</scope>
    <source>
        <strain evidence="8 9">CECT 3265</strain>
    </source>
</reference>
<dbReference type="RefSeq" id="WP_184732056.1">
    <property type="nucleotide sequence ID" value="NZ_BMRW01000011.1"/>
</dbReference>
<proteinExistence type="inferred from homology"/>
<organism evidence="8 9">
    <name type="scientific">Streptomyces netropsis</name>
    <name type="common">Streptoverticillium netropsis</name>
    <dbReference type="NCBI Taxonomy" id="55404"/>
    <lineage>
        <taxon>Bacteria</taxon>
        <taxon>Bacillati</taxon>
        <taxon>Actinomycetota</taxon>
        <taxon>Actinomycetes</taxon>
        <taxon>Kitasatosporales</taxon>
        <taxon>Streptomycetaceae</taxon>
        <taxon>Streptomyces</taxon>
    </lineage>
</organism>
<comment type="similarity">
    <text evidence="1">Belongs to the serine-aspartate repeat-containing protein (SDr) family.</text>
</comment>
<dbReference type="Pfam" id="PF17802">
    <property type="entry name" value="SpaA"/>
    <property type="match status" value="2"/>
</dbReference>
<dbReference type="Pfam" id="PF20597">
    <property type="entry name" value="pAdhesive_15"/>
    <property type="match status" value="1"/>
</dbReference>
<dbReference type="EMBL" id="JACHJG010000002">
    <property type="protein sequence ID" value="MBB4885497.1"/>
    <property type="molecule type" value="Genomic_DNA"/>
</dbReference>
<evidence type="ECO:0000313" key="9">
    <source>
        <dbReference type="Proteomes" id="UP000556436"/>
    </source>
</evidence>
<name>A0A7W7PDC6_STRNE</name>
<keyword evidence="3 5" id="KW-0732">Signal</keyword>
<dbReference type="InterPro" id="IPR041033">
    <property type="entry name" value="SpaA_PFL_dom_1"/>
</dbReference>
<dbReference type="PANTHER" id="PTHR36108">
    <property type="entry name" value="COLOSSIN-B-RELATED"/>
    <property type="match status" value="1"/>
</dbReference>
<evidence type="ECO:0000256" key="3">
    <source>
        <dbReference type="ARBA" id="ARBA00022729"/>
    </source>
</evidence>
<feature type="domain" description="Choice-of-anchor A" evidence="7">
    <location>
        <begin position="50"/>
        <end position="285"/>
    </location>
</feature>
<feature type="domain" description="SpaA-like prealbumin fold" evidence="6">
    <location>
        <begin position="454"/>
        <end position="536"/>
    </location>
</feature>
<evidence type="ECO:0000256" key="4">
    <source>
        <dbReference type="SAM" id="MobiDB-lite"/>
    </source>
</evidence>
<sequence length="568" mass="58453">MSTATVTAAALTLPAVAAPLPGGLGPCLGSGCPATGYPAVNNGPIAGRDNNINIFVGGDFRVRGAAAEAEGRVVTLGSFDMNKSSGGGLYNLGVAGVGSRVPPAVGTDWLTTGGNVTIAPGQRLDADGGVVRHAGTATGTIIRRSVADPAAARPFEPLRAELSAASRCYAHGTDGRGRPATGTAVNNGSETVFTGDGTSKLQVFNVDFDLVGRNGGQEGVRFTGIPADATILVNLTGGARVINTYSGGITDDDPLNRLRQRLLWNIPDAKSVEFKGTGQFQGSILVGDQGSESTVTLPGINGRFFTTGSLTHTSAATGGGGQEFHAYPFDGDLPDCGSTPPEGDVSVVKKDAETGKALPGARFQLWKETNDTPGLQTTGTGPDTKSGGICTTGPGGACRTTVEPGTYYWQETQPPAGYPVPARTVFGPLTLTPANAARGVQVTATNTRPKEPHGTIHLVKHDAKTGRPLQGAVFELWRETNGRAGLQTTGRDADRRADSGCATNRRGRCDFPDQPLGSYYLRETAVPEGYRLPGNPVSGPYRLTAANAAAGVTVTAKNTPGEPGKDKK</sequence>
<evidence type="ECO:0000313" key="8">
    <source>
        <dbReference type="EMBL" id="MBB4885497.1"/>
    </source>
</evidence>
<dbReference type="InterPro" id="IPR013783">
    <property type="entry name" value="Ig-like_fold"/>
</dbReference>
<dbReference type="Gene3D" id="2.60.40.10">
    <property type="entry name" value="Immunoglobulins"/>
    <property type="match status" value="2"/>
</dbReference>
<evidence type="ECO:0000256" key="2">
    <source>
        <dbReference type="ARBA" id="ARBA00022525"/>
    </source>
</evidence>
<gene>
    <name evidence="8" type="ORF">FHS38_001525</name>
</gene>
<comment type="caution">
    <text evidence="8">The sequence shown here is derived from an EMBL/GenBank/DDBJ whole genome shotgun (WGS) entry which is preliminary data.</text>
</comment>
<feature type="region of interest" description="Disordered" evidence="4">
    <location>
        <begin position="370"/>
        <end position="392"/>
    </location>
</feature>
<dbReference type="AlphaFoldDB" id="A0A7W7PDC6"/>
<evidence type="ECO:0000256" key="1">
    <source>
        <dbReference type="ARBA" id="ARBA00007257"/>
    </source>
</evidence>
<keyword evidence="2" id="KW-0964">Secreted</keyword>
<dbReference type="PANTHER" id="PTHR36108:SF13">
    <property type="entry name" value="COLOSSIN-B-RELATED"/>
    <property type="match status" value="1"/>
</dbReference>
<feature type="signal peptide" evidence="5">
    <location>
        <begin position="1"/>
        <end position="17"/>
    </location>
</feature>
<dbReference type="InterPro" id="IPR026588">
    <property type="entry name" value="Choice_anch_A"/>
</dbReference>
<dbReference type="GO" id="GO:0005975">
    <property type="term" value="P:carbohydrate metabolic process"/>
    <property type="evidence" value="ECO:0007669"/>
    <property type="project" value="UniProtKB-ARBA"/>
</dbReference>
<keyword evidence="9" id="KW-1185">Reference proteome</keyword>
<feature type="domain" description="SpaA-like prealbumin fold" evidence="6">
    <location>
        <begin position="343"/>
        <end position="419"/>
    </location>
</feature>
<dbReference type="NCBIfam" id="TIGR04215">
    <property type="entry name" value="choice_anch_A"/>
    <property type="match status" value="1"/>
</dbReference>
<dbReference type="Proteomes" id="UP000556436">
    <property type="component" value="Unassembled WGS sequence"/>
</dbReference>
<feature type="chain" id="PRO_5031549023" evidence="5">
    <location>
        <begin position="18"/>
        <end position="568"/>
    </location>
</feature>
<evidence type="ECO:0000259" key="6">
    <source>
        <dbReference type="Pfam" id="PF17802"/>
    </source>
</evidence>
<feature type="compositionally biased region" description="Polar residues" evidence="4">
    <location>
        <begin position="371"/>
        <end position="383"/>
    </location>
</feature>
<protein>
    <submittedName>
        <fullName evidence="8">Choice-of-anchor A domain-containing protein</fullName>
    </submittedName>
</protein>
<accession>A0A7W7PDC6</accession>